<protein>
    <submittedName>
        <fullName evidence="1">Uncharacterized protein</fullName>
    </submittedName>
</protein>
<evidence type="ECO:0000313" key="2">
    <source>
        <dbReference type="Proteomes" id="UP000232722"/>
    </source>
</evidence>
<dbReference type="Proteomes" id="UP000232722">
    <property type="component" value="Unassembled WGS sequence"/>
</dbReference>
<accession>A0A2N0PIF1</accession>
<dbReference type="AlphaFoldDB" id="A0A2N0PIF1"/>
<sequence length="141" mass="16330">MKKYNIEGSWIIIQYFNVVSNPTDNSIVFIGCEGCGLNEKKNLLNQNVYKKRFRYNRIEFNVIKKYILKEKFNDNINIGKILSILKKHVGEEVYVYVDGSIIDSGTDGMAGINFYDRNHLIIDELSEIFAFFITLLVCNSI</sequence>
<reference evidence="1 2" key="1">
    <citation type="submission" date="2016-04" db="EMBL/GenBank/DDBJ databases">
        <title>Genome analyses suggest a sexual origin of heterokaryosis in a supposedly ancient asexual fungus.</title>
        <authorList>
            <person name="Ropars J."/>
            <person name="Sedzielewska K."/>
            <person name="Noel J."/>
            <person name="Charron P."/>
            <person name="Farinelli L."/>
            <person name="Marton T."/>
            <person name="Kruger M."/>
            <person name="Pelin A."/>
            <person name="Brachmann A."/>
            <person name="Corradi N."/>
        </authorList>
    </citation>
    <scope>NUCLEOTIDE SEQUENCE [LARGE SCALE GENOMIC DNA]</scope>
    <source>
        <strain evidence="1 2">A5</strain>
    </source>
</reference>
<evidence type="ECO:0000313" key="1">
    <source>
        <dbReference type="EMBL" id="PKC06595.1"/>
    </source>
</evidence>
<proteinExistence type="predicted"/>
<comment type="caution">
    <text evidence="1">The sequence shown here is derived from an EMBL/GenBank/DDBJ whole genome shotgun (WGS) entry which is preliminary data.</text>
</comment>
<dbReference type="EMBL" id="LLXJ01000738">
    <property type="protein sequence ID" value="PKC06595.1"/>
    <property type="molecule type" value="Genomic_DNA"/>
</dbReference>
<name>A0A2N0PIF1_9GLOM</name>
<organism evidence="1 2">
    <name type="scientific">Rhizophagus irregularis</name>
    <dbReference type="NCBI Taxonomy" id="588596"/>
    <lineage>
        <taxon>Eukaryota</taxon>
        <taxon>Fungi</taxon>
        <taxon>Fungi incertae sedis</taxon>
        <taxon>Mucoromycota</taxon>
        <taxon>Glomeromycotina</taxon>
        <taxon>Glomeromycetes</taxon>
        <taxon>Glomerales</taxon>
        <taxon>Glomeraceae</taxon>
        <taxon>Rhizophagus</taxon>
    </lineage>
</organism>
<reference evidence="1 2" key="2">
    <citation type="submission" date="2017-09" db="EMBL/GenBank/DDBJ databases">
        <title>Extensive intraspecific genome diversity in a model arbuscular mycorrhizal fungus.</title>
        <authorList>
            <person name="Chen E.C."/>
            <person name="Morin E."/>
            <person name="Beaudet D."/>
            <person name="Noel J."/>
            <person name="Ndikumana S."/>
            <person name="Charron P."/>
            <person name="St-Onge C."/>
            <person name="Giorgi J."/>
            <person name="Grigoriev I.V."/>
            <person name="Roux C."/>
            <person name="Martin F.M."/>
            <person name="Corradi N."/>
        </authorList>
    </citation>
    <scope>NUCLEOTIDE SEQUENCE [LARGE SCALE GENOMIC DNA]</scope>
    <source>
        <strain evidence="1 2">A5</strain>
    </source>
</reference>
<gene>
    <name evidence="1" type="ORF">RhiirA5_419349</name>
</gene>